<dbReference type="PROSITE" id="PS00041">
    <property type="entry name" value="HTH_ARAC_FAMILY_1"/>
    <property type="match status" value="1"/>
</dbReference>
<dbReference type="EMBL" id="VDFR01000012">
    <property type="protein sequence ID" value="TNC50674.1"/>
    <property type="molecule type" value="Genomic_DNA"/>
</dbReference>
<dbReference type="PROSITE" id="PS01124">
    <property type="entry name" value="HTH_ARAC_FAMILY_2"/>
    <property type="match status" value="1"/>
</dbReference>
<evidence type="ECO:0000259" key="4">
    <source>
        <dbReference type="PROSITE" id="PS01124"/>
    </source>
</evidence>
<protein>
    <submittedName>
        <fullName evidence="6">Helix-turn-helix transcriptional regulator</fullName>
    </submittedName>
</protein>
<dbReference type="OrthoDB" id="2060755at2"/>
<evidence type="ECO:0000313" key="6">
    <source>
        <dbReference type="EMBL" id="TNC50674.1"/>
    </source>
</evidence>
<keyword evidence="2" id="KW-0238">DNA-binding</keyword>
<dbReference type="EMBL" id="VDFR01000090">
    <property type="protein sequence ID" value="TNC42914.1"/>
    <property type="molecule type" value="Genomic_DNA"/>
</dbReference>
<dbReference type="RefSeq" id="WP_139087285.1">
    <property type="nucleotide sequence ID" value="NZ_VDFR01000012.1"/>
</dbReference>
<dbReference type="InterPro" id="IPR009057">
    <property type="entry name" value="Homeodomain-like_sf"/>
</dbReference>
<dbReference type="InterPro" id="IPR020449">
    <property type="entry name" value="Tscrpt_reg_AraC-type_HTH"/>
</dbReference>
<keyword evidence="1" id="KW-0805">Transcription regulation</keyword>
<dbReference type="Proteomes" id="UP000306740">
    <property type="component" value="Unassembled WGS sequence"/>
</dbReference>
<evidence type="ECO:0000313" key="5">
    <source>
        <dbReference type="EMBL" id="TNC42914.1"/>
    </source>
</evidence>
<dbReference type="SMART" id="SM00342">
    <property type="entry name" value="HTH_ARAC"/>
    <property type="match status" value="1"/>
</dbReference>
<dbReference type="GO" id="GO:0003700">
    <property type="term" value="F:DNA-binding transcription factor activity"/>
    <property type="evidence" value="ECO:0007669"/>
    <property type="project" value="InterPro"/>
</dbReference>
<evidence type="ECO:0000313" key="7">
    <source>
        <dbReference type="Proteomes" id="UP000306740"/>
    </source>
</evidence>
<dbReference type="Gene3D" id="1.10.10.60">
    <property type="entry name" value="Homeodomain-like"/>
    <property type="match status" value="2"/>
</dbReference>
<proteinExistence type="predicted"/>
<accession>A0A5C4MYB8</accession>
<dbReference type="AlphaFoldDB" id="A0A5C4MYB8"/>
<dbReference type="InterPro" id="IPR018060">
    <property type="entry name" value="HTH_AraC"/>
</dbReference>
<dbReference type="SUPFAM" id="SSF46689">
    <property type="entry name" value="Homeodomain-like"/>
    <property type="match status" value="2"/>
</dbReference>
<reference evidence="6 7" key="1">
    <citation type="submission" date="2019-05" db="EMBL/GenBank/DDBJ databases">
        <title>Mumia sp. nov., isolated from the intestinal contents of plateau pika (Ochotona curzoniae) in the Qinghai-Tibet plateau of China.</title>
        <authorList>
            <person name="Tian Z."/>
        </authorList>
    </citation>
    <scope>NUCLEOTIDE SEQUENCE [LARGE SCALE GENOMIC DNA]</scope>
    <source>
        <strain evidence="7">527</strain>
        <strain evidence="6">Z527</strain>
    </source>
</reference>
<feature type="domain" description="HTH araC/xylS-type" evidence="4">
    <location>
        <begin position="19"/>
        <end position="117"/>
    </location>
</feature>
<dbReference type="PRINTS" id="PR00032">
    <property type="entry name" value="HTHARAC"/>
</dbReference>
<dbReference type="PANTHER" id="PTHR46796">
    <property type="entry name" value="HTH-TYPE TRANSCRIPTIONAL ACTIVATOR RHAS-RELATED"/>
    <property type="match status" value="1"/>
</dbReference>
<gene>
    <name evidence="6" type="ORF">FHE65_03350</name>
    <name evidence="5" type="ORF">FHE65_19950</name>
</gene>
<name>A0A5C4MYB8_9ACTN</name>
<evidence type="ECO:0000256" key="3">
    <source>
        <dbReference type="ARBA" id="ARBA00023163"/>
    </source>
</evidence>
<dbReference type="InterPro" id="IPR018062">
    <property type="entry name" value="HTH_AraC-typ_CS"/>
</dbReference>
<evidence type="ECO:0000256" key="2">
    <source>
        <dbReference type="ARBA" id="ARBA00023125"/>
    </source>
</evidence>
<dbReference type="GO" id="GO:0043565">
    <property type="term" value="F:sequence-specific DNA binding"/>
    <property type="evidence" value="ECO:0007669"/>
    <property type="project" value="InterPro"/>
</dbReference>
<dbReference type="Pfam" id="PF12833">
    <property type="entry name" value="HTH_18"/>
    <property type="match status" value="1"/>
</dbReference>
<organism evidence="6 7">
    <name type="scientific">Mumia zhuanghuii</name>
    <dbReference type="NCBI Taxonomy" id="2585211"/>
    <lineage>
        <taxon>Bacteria</taxon>
        <taxon>Bacillati</taxon>
        <taxon>Actinomycetota</taxon>
        <taxon>Actinomycetes</taxon>
        <taxon>Propionibacteriales</taxon>
        <taxon>Nocardioidaceae</taxon>
        <taxon>Mumia</taxon>
    </lineage>
</organism>
<keyword evidence="3" id="KW-0804">Transcription</keyword>
<comment type="caution">
    <text evidence="6">The sequence shown here is derived from an EMBL/GenBank/DDBJ whole genome shotgun (WGS) entry which is preliminary data.</text>
</comment>
<dbReference type="InterPro" id="IPR050204">
    <property type="entry name" value="AraC_XylS_family_regulators"/>
</dbReference>
<evidence type="ECO:0000256" key="1">
    <source>
        <dbReference type="ARBA" id="ARBA00023015"/>
    </source>
</evidence>
<sequence length="158" mass="17317">MTAPPTAVAVPRDLLVHLRRARDQADRCYAEPVDLGALARTAGLSKHHFLRAFAAAYGVTPGAYLRQRRVERAQDLLRATNLTVSEVCHLVGYSSLGTFSRTFRSLVGVSPSDYQRRFADGVPHIPGCWIFMRGPSDVAATAQHRRSASSASRRSVDP</sequence>